<gene>
    <name evidence="2" type="ORF">ENJ89_06685</name>
</gene>
<dbReference type="GO" id="GO:0016491">
    <property type="term" value="F:oxidoreductase activity"/>
    <property type="evidence" value="ECO:0007669"/>
    <property type="project" value="InterPro"/>
</dbReference>
<name>A0A7V5PPJ1_CALAY</name>
<dbReference type="Proteomes" id="UP000886124">
    <property type="component" value="Unassembled WGS sequence"/>
</dbReference>
<dbReference type="Gene3D" id="3.50.50.60">
    <property type="entry name" value="FAD/NAD(P)-binding domain"/>
    <property type="match status" value="2"/>
</dbReference>
<evidence type="ECO:0000259" key="1">
    <source>
        <dbReference type="Pfam" id="PF07992"/>
    </source>
</evidence>
<reference evidence="2" key="1">
    <citation type="journal article" date="2020" name="mSystems">
        <title>Genome- and Community-Level Interaction Insights into Carbon Utilization and Element Cycling Functions of Hydrothermarchaeota in Hydrothermal Sediment.</title>
        <authorList>
            <person name="Zhou Z."/>
            <person name="Liu Y."/>
            <person name="Xu W."/>
            <person name="Pan J."/>
            <person name="Luo Z.H."/>
            <person name="Li M."/>
        </authorList>
    </citation>
    <scope>NUCLEOTIDE SEQUENCE [LARGE SCALE GENOMIC DNA]</scope>
    <source>
        <strain evidence="2">HyVt-527</strain>
    </source>
</reference>
<comment type="caution">
    <text evidence="2">The sequence shown here is derived from an EMBL/GenBank/DDBJ whole genome shotgun (WGS) entry which is preliminary data.</text>
</comment>
<dbReference type="InterPro" id="IPR036188">
    <property type="entry name" value="FAD/NAD-bd_sf"/>
</dbReference>
<proteinExistence type="predicted"/>
<protein>
    <recommendedName>
        <fullName evidence="1">FAD/NAD(P)-binding domain-containing protein</fullName>
    </recommendedName>
</protein>
<dbReference type="SUPFAM" id="SSF51905">
    <property type="entry name" value="FAD/NAD(P)-binding domain"/>
    <property type="match status" value="1"/>
</dbReference>
<accession>A0A7V5PPJ1</accession>
<dbReference type="EMBL" id="DROD01000449">
    <property type="protein sequence ID" value="HHJ52863.1"/>
    <property type="molecule type" value="Genomic_DNA"/>
</dbReference>
<evidence type="ECO:0000313" key="2">
    <source>
        <dbReference type="EMBL" id="HHJ52863.1"/>
    </source>
</evidence>
<feature type="domain" description="FAD/NAD(P)-binding" evidence="1">
    <location>
        <begin position="7"/>
        <end position="165"/>
    </location>
</feature>
<dbReference type="AlphaFoldDB" id="A0A7V5PPJ1"/>
<dbReference type="PRINTS" id="PR00419">
    <property type="entry name" value="ADXRDTASE"/>
</dbReference>
<dbReference type="Pfam" id="PF07992">
    <property type="entry name" value="Pyr_redox_2"/>
    <property type="match status" value="1"/>
</dbReference>
<sequence length="452" mass="50820">METTHYVAIIGGAVAGSEAAAVLQSRGIKVAVFDQNALPYGKIEYGLPKWHHKTRDRQEALIDQKLDRPGIRFIPNTMLGRDMQLKDVLDCGFSAVLLASGAWKDRPLPVPGIDRFVGKGLYYQNPLMIWFNQNHDPNYDGPQFQLEDGALVVGGGLASIDVAKVVMIETTREALEKRGFKVDALTLEKKGIPTVLADLGLKWEDLNLQGCRLLVRRGIDEMALVPLSDNPTPEELERARETRKKIIQRAEEKYLFKVVEHRKVVDKIVEDDRLAGLVVRETHTVNGQLKDVPGSEHEMRSPLVIASIGSIPQPIPGIPMTGEVYKLKNSRTGQIDGYENVFALGNAVTGKGNIRQSMKHAREVTELIVDNYVVWRANDYVAIFESRADLASSRTLSFVETLEDMEKLSLEKLQLIDRKIDRFQQKVGYVGDYKKWIREHLPLRLESMGKSE</sequence>
<dbReference type="InterPro" id="IPR023753">
    <property type="entry name" value="FAD/NAD-binding_dom"/>
</dbReference>
<organism evidence="2">
    <name type="scientific">Caldithrix abyssi</name>
    <dbReference type="NCBI Taxonomy" id="187145"/>
    <lineage>
        <taxon>Bacteria</taxon>
        <taxon>Pseudomonadati</taxon>
        <taxon>Calditrichota</taxon>
        <taxon>Calditrichia</taxon>
        <taxon>Calditrichales</taxon>
        <taxon>Calditrichaceae</taxon>
        <taxon>Caldithrix</taxon>
    </lineage>
</organism>
<dbReference type="SUPFAM" id="SSF51971">
    <property type="entry name" value="Nucleotide-binding domain"/>
    <property type="match status" value="1"/>
</dbReference>